<dbReference type="Gene3D" id="3.40.50.300">
    <property type="entry name" value="P-loop containing nucleotide triphosphate hydrolases"/>
    <property type="match status" value="1"/>
</dbReference>
<sequence length="487" mass="55412">MKITSLTIGNFKGVANKATIPLAPITLLFGANSTGKSTVLHVMLYLYEVLVNRNFDPAYSAVTGEQLWLGGFKNLVHGKRLDTVITLGATLKFDDEEIWDNYLTTPEDWLLEKHLCFWPESTAGEMSFELDLAWDSYNNSVFVSRYECQSKGQTYVKFEAQAGRPKALVTQYQPLPDWHVADEFSIENAFKSGIFEPFYISSRDALPPLGQRIDLSEVPFDWDDVWEEHPLAAKLFAEGAISQASLAPLKHLVKRFEMMFHIGPLRGIPSADATVVTRIHKPDWYSGKAAWDLFSLAESGFHQKVNHFFNHEVMLNAGYEFEVEKFGEGVTEAKRVRLRNSRSGLHLLPSNVGVGVSQVFPFVVGASLETSLIMSCEQPELHIHPRWQLALADMMLAACKSQPERMFLIESHSEHLMLRLLKRRRQTVDEELDAESPFLCHKSDIQIIFCEQFDGKTRLLPIKTTDEGDFDAPWPNGFFNERREELF</sequence>
<dbReference type="SUPFAM" id="SSF52540">
    <property type="entry name" value="P-loop containing nucleoside triphosphate hydrolases"/>
    <property type="match status" value="2"/>
</dbReference>
<reference evidence="2" key="1">
    <citation type="submission" date="2022-03" db="EMBL/GenBank/DDBJ databases">
        <title>Sea Food Isolates.</title>
        <authorList>
            <person name="Li c."/>
        </authorList>
    </citation>
    <scope>NUCLEOTIDE SEQUENCE</scope>
    <source>
        <strain evidence="2">19NY03SH02</strain>
    </source>
</reference>
<dbReference type="InterPro" id="IPR041685">
    <property type="entry name" value="AAA_GajA/Old/RecF-like"/>
</dbReference>
<protein>
    <submittedName>
        <fullName evidence="2">AAA family ATPase</fullName>
    </submittedName>
</protein>
<dbReference type="Pfam" id="PF13175">
    <property type="entry name" value="AAA_15"/>
    <property type="match status" value="1"/>
</dbReference>
<proteinExistence type="predicted"/>
<dbReference type="PANTHER" id="PTHR43581">
    <property type="entry name" value="ATP/GTP PHOSPHATASE"/>
    <property type="match status" value="1"/>
</dbReference>
<organism evidence="2">
    <name type="scientific">bacterium 19NY03SH02</name>
    <dbReference type="NCBI Taxonomy" id="2920631"/>
    <lineage>
        <taxon>Bacteria</taxon>
    </lineage>
</organism>
<dbReference type="InterPro" id="IPR027417">
    <property type="entry name" value="P-loop_NTPase"/>
</dbReference>
<gene>
    <name evidence="2" type="ORF">MRN14_06195</name>
</gene>
<evidence type="ECO:0000259" key="1">
    <source>
        <dbReference type="Pfam" id="PF13175"/>
    </source>
</evidence>
<accession>A0AAU6V723</accession>
<evidence type="ECO:0000313" key="2">
    <source>
        <dbReference type="EMBL" id="XAG82178.1"/>
    </source>
</evidence>
<dbReference type="PANTHER" id="PTHR43581:SF2">
    <property type="entry name" value="EXCINUCLEASE ATPASE SUBUNIT"/>
    <property type="match status" value="1"/>
</dbReference>
<name>A0AAU6V723_UNCXX</name>
<dbReference type="InterPro" id="IPR051396">
    <property type="entry name" value="Bact_Antivir_Def_Nuclease"/>
</dbReference>
<feature type="domain" description="Endonuclease GajA/Old nuclease/RecF-like AAA" evidence="1">
    <location>
        <begin position="1"/>
        <end position="50"/>
    </location>
</feature>
<dbReference type="AlphaFoldDB" id="A0AAU6V723"/>
<dbReference type="EMBL" id="CP095354">
    <property type="protein sequence ID" value="XAG82178.1"/>
    <property type="molecule type" value="Genomic_DNA"/>
</dbReference>